<dbReference type="Gene3D" id="3.40.50.2300">
    <property type="match status" value="2"/>
</dbReference>
<evidence type="ECO:0000256" key="3">
    <source>
        <dbReference type="ARBA" id="ARBA00022729"/>
    </source>
</evidence>
<dbReference type="EMBL" id="BARU01010992">
    <property type="protein sequence ID" value="GAH39866.1"/>
    <property type="molecule type" value="Genomic_DNA"/>
</dbReference>
<feature type="non-terminal residue" evidence="5">
    <location>
        <position position="1"/>
    </location>
</feature>
<evidence type="ECO:0000313" key="5">
    <source>
        <dbReference type="EMBL" id="GAH39866.1"/>
    </source>
</evidence>
<name>X1F2K8_9ZZZZ</name>
<dbReference type="SUPFAM" id="SSF53822">
    <property type="entry name" value="Periplasmic binding protein-like I"/>
    <property type="match status" value="1"/>
</dbReference>
<dbReference type="PANTHER" id="PTHR46847:SF1">
    <property type="entry name" value="D-ALLOSE-BINDING PERIPLASMIC PROTEIN-RELATED"/>
    <property type="match status" value="1"/>
</dbReference>
<dbReference type="AlphaFoldDB" id="X1F2K8"/>
<dbReference type="GO" id="GO:0030313">
    <property type="term" value="C:cell envelope"/>
    <property type="evidence" value="ECO:0007669"/>
    <property type="project" value="UniProtKB-SubCell"/>
</dbReference>
<dbReference type="CDD" id="cd01536">
    <property type="entry name" value="PBP1_ABC_sugar_binding-like"/>
    <property type="match status" value="1"/>
</dbReference>
<reference evidence="5" key="1">
    <citation type="journal article" date="2014" name="Front. Microbiol.">
        <title>High frequency of phylogenetically diverse reductive dehalogenase-homologous genes in deep subseafloor sedimentary metagenomes.</title>
        <authorList>
            <person name="Kawai M."/>
            <person name="Futagami T."/>
            <person name="Toyoda A."/>
            <person name="Takaki Y."/>
            <person name="Nishi S."/>
            <person name="Hori S."/>
            <person name="Arai W."/>
            <person name="Tsubouchi T."/>
            <person name="Morono Y."/>
            <person name="Uchiyama I."/>
            <person name="Ito T."/>
            <person name="Fujiyama A."/>
            <person name="Inagaki F."/>
            <person name="Takami H."/>
        </authorList>
    </citation>
    <scope>NUCLEOTIDE SEQUENCE</scope>
    <source>
        <strain evidence="5">Expedition CK06-06</strain>
    </source>
</reference>
<feature type="domain" description="Periplasmic binding protein" evidence="4">
    <location>
        <begin position="1"/>
        <end position="210"/>
    </location>
</feature>
<comment type="caution">
    <text evidence="5">The sequence shown here is derived from an EMBL/GenBank/DDBJ whole genome shotgun (WGS) entry which is preliminary data.</text>
</comment>
<sequence>GVLLGAVDSRGIVSAVKELQDAGIPIGVIIRNIPNAGKIDVTVDPNIFGIGQQAAVNTLNLLFSKYGAYEGAVLEIEGALTDNFSVDSHNGFMDIMEKFPSVTIVSKEATDWSFEKAANIAEDWLTVNPDTDLIYSHSDWLTQALPPVLKRLGYGPAGEENHVFVISSGAMPFGLPHIRTGYIDMITEIPTLKVSKLAAYWLLQIAQGNEIPDEVNLFEPGLSVKMINTKVKVGEKSWGTHISVPPAVVTQKNVDDPNLWGNIYD</sequence>
<dbReference type="InterPro" id="IPR025997">
    <property type="entry name" value="SBP_2_dom"/>
</dbReference>
<dbReference type="GO" id="GO:0030246">
    <property type="term" value="F:carbohydrate binding"/>
    <property type="evidence" value="ECO:0007669"/>
    <property type="project" value="UniProtKB-ARBA"/>
</dbReference>
<keyword evidence="3" id="KW-0732">Signal</keyword>
<evidence type="ECO:0000256" key="1">
    <source>
        <dbReference type="ARBA" id="ARBA00004196"/>
    </source>
</evidence>
<dbReference type="Pfam" id="PF13407">
    <property type="entry name" value="Peripla_BP_4"/>
    <property type="match status" value="1"/>
</dbReference>
<gene>
    <name evidence="5" type="ORF">S03H2_20783</name>
</gene>
<accession>X1F2K8</accession>
<protein>
    <recommendedName>
        <fullName evidence="4">Periplasmic binding protein domain-containing protein</fullName>
    </recommendedName>
</protein>
<comment type="subcellular location">
    <subcellularLocation>
        <location evidence="1">Cell envelope</location>
    </subcellularLocation>
</comment>
<dbReference type="PANTHER" id="PTHR46847">
    <property type="entry name" value="D-ALLOSE-BINDING PERIPLASMIC PROTEIN-RELATED"/>
    <property type="match status" value="1"/>
</dbReference>
<organism evidence="5">
    <name type="scientific">marine sediment metagenome</name>
    <dbReference type="NCBI Taxonomy" id="412755"/>
    <lineage>
        <taxon>unclassified sequences</taxon>
        <taxon>metagenomes</taxon>
        <taxon>ecological metagenomes</taxon>
    </lineage>
</organism>
<proteinExistence type="inferred from homology"/>
<comment type="similarity">
    <text evidence="2">Belongs to the bacterial solute-binding protein 2 family.</text>
</comment>
<evidence type="ECO:0000259" key="4">
    <source>
        <dbReference type="Pfam" id="PF13407"/>
    </source>
</evidence>
<dbReference type="InterPro" id="IPR028082">
    <property type="entry name" value="Peripla_BP_I"/>
</dbReference>
<evidence type="ECO:0000256" key="2">
    <source>
        <dbReference type="ARBA" id="ARBA00007639"/>
    </source>
</evidence>